<dbReference type="InterPro" id="IPR013641">
    <property type="entry name" value="KTI12/PSTK"/>
</dbReference>
<dbReference type="InterPro" id="IPR052648">
    <property type="entry name" value="Ser-tRNA(Sec)_kinase"/>
</dbReference>
<dbReference type="AlphaFoldDB" id="A0A6A4RZZ8"/>
<dbReference type="EMBL" id="VEVO01000020">
    <property type="protein sequence ID" value="KAF0025555.1"/>
    <property type="molecule type" value="Genomic_DNA"/>
</dbReference>
<dbReference type="GO" id="GO:0016301">
    <property type="term" value="F:kinase activity"/>
    <property type="evidence" value="ECO:0007669"/>
    <property type="project" value="TreeGrafter"/>
</dbReference>
<evidence type="ECO:0000256" key="2">
    <source>
        <dbReference type="ARBA" id="ARBA00022840"/>
    </source>
</evidence>
<dbReference type="PANTHER" id="PTHR20873">
    <property type="entry name" value="L-SERYL-TRNA(SEC) KINASE"/>
    <property type="match status" value="1"/>
</dbReference>
<sequence length="382" mass="42753">MAAEEAAGVRRAPACLCVLCGLPATGKSTLARAVLCPAAQLGWRAAVVPYDELIPGQAFQTRAAEDGTRLQAMQTEWKLHRQAVLQGIDLFLKTPDVSAEQRSSCQIDGAAWERCIHLLLQQPGASDPSPSDRAPLVFLLDDNFYYPSMRYEVYQLARKYSLGFCQVYLHCDLESCISRNQSRPEPVPTEVIQEMVKRLEPPDPQRNSWEAQSISLNTADGSSKCDIQRVTELISSALRNPLSPVEDNTEQKEADRLKCATSVVHQADQACRRLVSEAMRTARGRLMGPINITHFTNSHPCLKIILSPQLSENQASSEHMRSMAAQLNESKAAFLRHLREQLLRETSFAQEDVDVERVVKRAVDVFDREKEEILLRVLNDAK</sequence>
<dbReference type="GO" id="GO:0005524">
    <property type="term" value="F:ATP binding"/>
    <property type="evidence" value="ECO:0007669"/>
    <property type="project" value="UniProtKB-KW"/>
</dbReference>
<dbReference type="GO" id="GO:0000049">
    <property type="term" value="F:tRNA binding"/>
    <property type="evidence" value="ECO:0007669"/>
    <property type="project" value="TreeGrafter"/>
</dbReference>
<evidence type="ECO:0000313" key="3">
    <source>
        <dbReference type="EMBL" id="KAF0025555.1"/>
    </source>
</evidence>
<reference evidence="3 4" key="1">
    <citation type="submission" date="2019-06" db="EMBL/GenBank/DDBJ databases">
        <title>Draft genomes of female and male turbot (Scophthalmus maximus).</title>
        <authorList>
            <person name="Xu H."/>
            <person name="Xu X.-W."/>
            <person name="Shao C."/>
            <person name="Chen S."/>
        </authorList>
    </citation>
    <scope>NUCLEOTIDE SEQUENCE [LARGE SCALE GENOMIC DNA]</scope>
    <source>
        <strain evidence="3">Ysfricsl-2016a</strain>
        <tissue evidence="3">Blood</tissue>
    </source>
</reference>
<dbReference type="InterPro" id="IPR027417">
    <property type="entry name" value="P-loop_NTPase"/>
</dbReference>
<dbReference type="Gene3D" id="3.40.50.300">
    <property type="entry name" value="P-loop containing nucleotide triphosphate hydrolases"/>
    <property type="match status" value="1"/>
</dbReference>
<evidence type="ECO:0000313" key="4">
    <source>
        <dbReference type="Proteomes" id="UP000438429"/>
    </source>
</evidence>
<dbReference type="SUPFAM" id="SSF52540">
    <property type="entry name" value="P-loop containing nucleoside triphosphate hydrolases"/>
    <property type="match status" value="1"/>
</dbReference>
<gene>
    <name evidence="3" type="ORF">F2P81_022436</name>
</gene>
<proteinExistence type="predicted"/>
<evidence type="ECO:0000256" key="1">
    <source>
        <dbReference type="ARBA" id="ARBA00022741"/>
    </source>
</evidence>
<protein>
    <recommendedName>
        <fullName evidence="5">L-seryl-tRNA(Sec) kinase</fullName>
    </recommendedName>
</protein>
<accession>A0A6A4RZZ8</accession>
<name>A0A6A4RZZ8_SCOMX</name>
<keyword evidence="2" id="KW-0067">ATP-binding</keyword>
<organism evidence="3 4">
    <name type="scientific">Scophthalmus maximus</name>
    <name type="common">Turbot</name>
    <name type="synonym">Psetta maxima</name>
    <dbReference type="NCBI Taxonomy" id="52904"/>
    <lineage>
        <taxon>Eukaryota</taxon>
        <taxon>Metazoa</taxon>
        <taxon>Chordata</taxon>
        <taxon>Craniata</taxon>
        <taxon>Vertebrata</taxon>
        <taxon>Euteleostomi</taxon>
        <taxon>Actinopterygii</taxon>
        <taxon>Neopterygii</taxon>
        <taxon>Teleostei</taxon>
        <taxon>Neoteleostei</taxon>
        <taxon>Acanthomorphata</taxon>
        <taxon>Carangaria</taxon>
        <taxon>Pleuronectiformes</taxon>
        <taxon>Pleuronectoidei</taxon>
        <taxon>Scophthalmidae</taxon>
        <taxon>Scophthalmus</taxon>
    </lineage>
</organism>
<keyword evidence="1" id="KW-0547">Nucleotide-binding</keyword>
<dbReference type="Pfam" id="PF08433">
    <property type="entry name" value="KTI12"/>
    <property type="match status" value="1"/>
</dbReference>
<evidence type="ECO:0008006" key="5">
    <source>
        <dbReference type="Google" id="ProtNLM"/>
    </source>
</evidence>
<dbReference type="PANTHER" id="PTHR20873:SF0">
    <property type="entry name" value="L-SERYL-TRNA(SEC) KINASE"/>
    <property type="match status" value="1"/>
</dbReference>
<comment type="caution">
    <text evidence="3">The sequence shown here is derived from an EMBL/GenBank/DDBJ whole genome shotgun (WGS) entry which is preliminary data.</text>
</comment>
<dbReference type="Proteomes" id="UP000438429">
    <property type="component" value="Unassembled WGS sequence"/>
</dbReference>